<feature type="region of interest" description="Disordered" evidence="1">
    <location>
        <begin position="69"/>
        <end position="94"/>
    </location>
</feature>
<organism evidence="2 3">
    <name type="scientific">Symbiodinium necroappetens</name>
    <dbReference type="NCBI Taxonomy" id="1628268"/>
    <lineage>
        <taxon>Eukaryota</taxon>
        <taxon>Sar</taxon>
        <taxon>Alveolata</taxon>
        <taxon>Dinophyceae</taxon>
        <taxon>Suessiales</taxon>
        <taxon>Symbiodiniaceae</taxon>
        <taxon>Symbiodinium</taxon>
    </lineage>
</organism>
<evidence type="ECO:0000313" key="3">
    <source>
        <dbReference type="Proteomes" id="UP000601435"/>
    </source>
</evidence>
<name>A0A813ABT4_9DINO</name>
<dbReference type="AlphaFoldDB" id="A0A813ABT4"/>
<dbReference type="Proteomes" id="UP000601435">
    <property type="component" value="Unassembled WGS sequence"/>
</dbReference>
<dbReference type="EMBL" id="CAJNJA010057841">
    <property type="protein sequence ID" value="CAE7863560.1"/>
    <property type="molecule type" value="Genomic_DNA"/>
</dbReference>
<gene>
    <name evidence="2" type="ORF">SNEC2469_LOCUS27453</name>
</gene>
<comment type="caution">
    <text evidence="2">The sequence shown here is derived from an EMBL/GenBank/DDBJ whole genome shotgun (WGS) entry which is preliminary data.</text>
</comment>
<evidence type="ECO:0008006" key="4">
    <source>
        <dbReference type="Google" id="ProtNLM"/>
    </source>
</evidence>
<evidence type="ECO:0000256" key="1">
    <source>
        <dbReference type="SAM" id="MobiDB-lite"/>
    </source>
</evidence>
<dbReference type="OrthoDB" id="10320977at2759"/>
<sequence>MMCSISAAKGVSLPEEQLTGQLNVRNTFIDSEDAESLQERFSNMRKVSSCPALYAHKVDETDTAERLLAEPRGQDSPAHKAETTDPSRTRLSSGAKMFQPRPAATSTTFYATPARPCLQVPPTPSNMMSFPAPNYSPSRAQVVLGSPALPSLGSGGHATHECKPCVFFHKKEGCASGRTCLFCHLCDESEKRRRQRQRRRRLAEPNI</sequence>
<proteinExistence type="predicted"/>
<accession>A0A813ABT4</accession>
<feature type="compositionally biased region" description="Basic and acidic residues" evidence="1">
    <location>
        <begin position="69"/>
        <end position="88"/>
    </location>
</feature>
<keyword evidence="3" id="KW-1185">Reference proteome</keyword>
<evidence type="ECO:0000313" key="2">
    <source>
        <dbReference type="EMBL" id="CAE7863560.1"/>
    </source>
</evidence>
<reference evidence="2" key="1">
    <citation type="submission" date="2021-02" db="EMBL/GenBank/DDBJ databases">
        <authorList>
            <person name="Dougan E. K."/>
            <person name="Rhodes N."/>
            <person name="Thang M."/>
            <person name="Chan C."/>
        </authorList>
    </citation>
    <scope>NUCLEOTIDE SEQUENCE</scope>
</reference>
<protein>
    <recommendedName>
        <fullName evidence="4">C3H1-type domain-containing protein</fullName>
    </recommendedName>
</protein>